<evidence type="ECO:0000313" key="5">
    <source>
        <dbReference type="EMBL" id="MCS0633770.1"/>
    </source>
</evidence>
<keyword evidence="5" id="KW-0378">Hydrolase</keyword>
<feature type="signal peptide" evidence="2">
    <location>
        <begin position="1"/>
        <end position="21"/>
    </location>
</feature>
<feature type="chain" id="PRO_5046349646" evidence="2">
    <location>
        <begin position="22"/>
        <end position="430"/>
    </location>
</feature>
<reference evidence="5" key="1">
    <citation type="submission" date="2022-08" db="EMBL/GenBank/DDBJ databases">
        <title>Reclassification of Massilia species as members of the genera Telluria, Duganella, Pseudoduganella, Mokoshia gen. nov. and Zemynaea gen. nov. using orthogonal and non-orthogonal genome-based approaches.</title>
        <authorList>
            <person name="Bowman J.P."/>
        </authorList>
    </citation>
    <scope>NUCLEOTIDE SEQUENCE</scope>
    <source>
        <strain evidence="5">LMG 11547</strain>
    </source>
</reference>
<keyword evidence="6" id="KW-1185">Reference proteome</keyword>
<dbReference type="RefSeq" id="WP_259452717.1">
    <property type="nucleotide sequence ID" value="NZ_CP119520.1"/>
</dbReference>
<dbReference type="SUPFAM" id="SSF52266">
    <property type="entry name" value="SGNH hydrolase"/>
    <property type="match status" value="1"/>
</dbReference>
<name>A0ABT2C8M1_9BURK</name>
<dbReference type="InterPro" id="IPR008979">
    <property type="entry name" value="Galactose-bd-like_sf"/>
</dbReference>
<dbReference type="Gene3D" id="3.40.50.1110">
    <property type="entry name" value="SGNH hydrolase"/>
    <property type="match status" value="1"/>
</dbReference>
<feature type="domain" description="SGNH hydrolase-type esterase" evidence="3">
    <location>
        <begin position="251"/>
        <end position="416"/>
    </location>
</feature>
<organism evidence="5 6">
    <name type="scientific">Telluria mixta</name>
    <dbReference type="NCBI Taxonomy" id="34071"/>
    <lineage>
        <taxon>Bacteria</taxon>
        <taxon>Pseudomonadati</taxon>
        <taxon>Pseudomonadota</taxon>
        <taxon>Betaproteobacteria</taxon>
        <taxon>Burkholderiales</taxon>
        <taxon>Oxalobacteraceae</taxon>
        <taxon>Telluria group</taxon>
        <taxon>Telluria</taxon>
    </lineage>
</organism>
<evidence type="ECO:0000256" key="1">
    <source>
        <dbReference type="ARBA" id="ARBA00038184"/>
    </source>
</evidence>
<dbReference type="Gene3D" id="2.60.120.430">
    <property type="entry name" value="Galactose-binding lectin"/>
    <property type="match status" value="1"/>
</dbReference>
<dbReference type="PANTHER" id="PTHR11852:SF0">
    <property type="entry name" value="PLATELET-ACTIVATING FACTOR ACETYLHYDROLASE IB SUBUNIT BETA HOMOLOG"/>
    <property type="match status" value="1"/>
</dbReference>
<protein>
    <submittedName>
        <fullName evidence="5">Glycoside hydrolase</fullName>
    </submittedName>
</protein>
<accession>A0ABT2C8M1</accession>
<evidence type="ECO:0000259" key="3">
    <source>
        <dbReference type="Pfam" id="PF13472"/>
    </source>
</evidence>
<dbReference type="PANTHER" id="PTHR11852">
    <property type="entry name" value="PLATELET-ACTIVATING FACTOR ACETYLHYDROLASE"/>
    <property type="match status" value="1"/>
</dbReference>
<proteinExistence type="inferred from homology"/>
<dbReference type="GO" id="GO:0016787">
    <property type="term" value="F:hydrolase activity"/>
    <property type="evidence" value="ECO:0007669"/>
    <property type="project" value="UniProtKB-KW"/>
</dbReference>
<evidence type="ECO:0000259" key="4">
    <source>
        <dbReference type="Pfam" id="PF18559"/>
    </source>
</evidence>
<feature type="domain" description="ExoP galactose-binding-like" evidence="4">
    <location>
        <begin position="60"/>
        <end position="194"/>
    </location>
</feature>
<evidence type="ECO:0000313" key="6">
    <source>
        <dbReference type="Proteomes" id="UP001165263"/>
    </source>
</evidence>
<sequence length="430" mass="47904">MTLRHSAALILSALAASAATAASTLPLYVGQPLAGAKVLYGDFDVQKTLDGDNGRMDDDPKLKNAVVEARRTNKDAAGDALGLAWKDAWFSTLRVESAPLDLRPYLARGTVSFDLKVNELAKGGLNFRIDCGNNCERKVPDVIPARAAEGKGWQHRSYALSCFYRKGDDFSAVTKPFALDGTGAGNVEIANIRIDMAGKPNQACPDYRTASVTPSPLNESWSLDWWMPRHEEKLAEIARRKAAGERTELVFIGDSITHHWEKEQPELFKTFYGRYSALDLGYGGDRTENVLWRLQHGEIDGIAPKVAVLMIGTNNTGFRQEAPELIYAGIKRDIAEIRKRLPKTKLLLLAIFPRGEKPDDTLRVLNEKVNAMLPRLADNKHVFFLNMNKAFLAADGTLSKDIMPDLLHPNAEGYKIWQREMQPELDRLMR</sequence>
<dbReference type="Pfam" id="PF13472">
    <property type="entry name" value="Lipase_GDSL_2"/>
    <property type="match status" value="1"/>
</dbReference>
<dbReference type="Proteomes" id="UP001165263">
    <property type="component" value="Unassembled WGS sequence"/>
</dbReference>
<evidence type="ECO:0000256" key="2">
    <source>
        <dbReference type="SAM" id="SignalP"/>
    </source>
</evidence>
<dbReference type="InterPro" id="IPR036514">
    <property type="entry name" value="SGNH_hydro_sf"/>
</dbReference>
<dbReference type="EMBL" id="JANUHC010000017">
    <property type="protein sequence ID" value="MCS0633770.1"/>
    <property type="molecule type" value="Genomic_DNA"/>
</dbReference>
<comment type="caution">
    <text evidence="5">The sequence shown here is derived from an EMBL/GenBank/DDBJ whole genome shotgun (WGS) entry which is preliminary data.</text>
</comment>
<gene>
    <name evidence="5" type="ORF">NX786_30980</name>
</gene>
<dbReference type="CDD" id="cd01820">
    <property type="entry name" value="PAF_acetylesterase_like"/>
    <property type="match status" value="1"/>
</dbReference>
<dbReference type="InterPro" id="IPR013830">
    <property type="entry name" value="SGNH_hydro"/>
</dbReference>
<keyword evidence="2" id="KW-0732">Signal</keyword>
<comment type="similarity">
    <text evidence="1">Belongs to the 'GDSL' lipolytic enzyme family. Platelet-activating factor acetylhydrolase IB beta/gamma subunits subfamily.</text>
</comment>
<dbReference type="SUPFAM" id="SSF49785">
    <property type="entry name" value="Galactose-binding domain-like"/>
    <property type="match status" value="1"/>
</dbReference>
<dbReference type="InterPro" id="IPR041443">
    <property type="entry name" value="Exop_C"/>
</dbReference>
<dbReference type="Pfam" id="PF18559">
    <property type="entry name" value="Exop_C"/>
    <property type="match status" value="1"/>
</dbReference>